<dbReference type="GO" id="GO:0016020">
    <property type="term" value="C:membrane"/>
    <property type="evidence" value="ECO:0007669"/>
    <property type="project" value="UniProtKB-SubCell"/>
</dbReference>
<reference evidence="7 8" key="1">
    <citation type="submission" date="2019-11" db="EMBL/GenBank/DDBJ databases">
        <title>Comparative genomics of hydrocarbon-degrading Desulfosarcina strains.</title>
        <authorList>
            <person name="Watanabe M."/>
            <person name="Kojima H."/>
            <person name="Fukui M."/>
        </authorList>
    </citation>
    <scope>NUCLEOTIDE SEQUENCE [LARGE SCALE GENOMIC DNA]</scope>
    <source>
        <strain evidence="7 8">PL12</strain>
    </source>
</reference>
<feature type="transmembrane region" description="Helical" evidence="5">
    <location>
        <begin position="131"/>
        <end position="151"/>
    </location>
</feature>
<gene>
    <name evidence="7" type="ORF">DSCA_20090</name>
</gene>
<keyword evidence="3 5" id="KW-1133">Transmembrane helix</keyword>
<dbReference type="KEGG" id="dalk:DSCA_20090"/>
<evidence type="ECO:0000313" key="7">
    <source>
        <dbReference type="EMBL" id="BBO68079.1"/>
    </source>
</evidence>
<evidence type="ECO:0000256" key="4">
    <source>
        <dbReference type="ARBA" id="ARBA00023136"/>
    </source>
</evidence>
<dbReference type="InterPro" id="IPR007016">
    <property type="entry name" value="O-antigen_ligase-rel_domated"/>
</dbReference>
<accession>A0A5K7YJR2</accession>
<dbReference type="Proteomes" id="UP000427906">
    <property type="component" value="Chromosome"/>
</dbReference>
<sequence>MIEDDYGSAYSRIPMMMVAVNIIKDKPVTGVGLNNYTVEMHQYDFSRRNISYTFPFPVHNAYLIIAAESGIFALLSFIWVLLAASKKSLLFLKSGDKLPALIGLGFSGGIVSWCVHVLVKIDYIGLNNNLWFTLGIIVALHCILSEDMTVLKNKNQ</sequence>
<dbReference type="Pfam" id="PF04932">
    <property type="entry name" value="Wzy_C"/>
    <property type="match status" value="1"/>
</dbReference>
<name>A0A5K7YJR2_9BACT</name>
<evidence type="ECO:0000313" key="8">
    <source>
        <dbReference type="Proteomes" id="UP000427906"/>
    </source>
</evidence>
<dbReference type="AlphaFoldDB" id="A0A5K7YJR2"/>
<dbReference type="EMBL" id="AP021874">
    <property type="protein sequence ID" value="BBO68079.1"/>
    <property type="molecule type" value="Genomic_DNA"/>
</dbReference>
<evidence type="ECO:0000256" key="2">
    <source>
        <dbReference type="ARBA" id="ARBA00022692"/>
    </source>
</evidence>
<feature type="transmembrane region" description="Helical" evidence="5">
    <location>
        <begin position="98"/>
        <end position="119"/>
    </location>
</feature>
<keyword evidence="4 5" id="KW-0472">Membrane</keyword>
<proteinExistence type="predicted"/>
<dbReference type="PANTHER" id="PTHR37422:SF13">
    <property type="entry name" value="LIPOPOLYSACCHARIDE BIOSYNTHESIS PROTEIN PA4999-RELATED"/>
    <property type="match status" value="1"/>
</dbReference>
<keyword evidence="2 5" id="KW-0812">Transmembrane</keyword>
<protein>
    <recommendedName>
        <fullName evidence="6">O-antigen ligase-related domain-containing protein</fullName>
    </recommendedName>
</protein>
<evidence type="ECO:0000259" key="6">
    <source>
        <dbReference type="Pfam" id="PF04932"/>
    </source>
</evidence>
<evidence type="ECO:0000256" key="3">
    <source>
        <dbReference type="ARBA" id="ARBA00022989"/>
    </source>
</evidence>
<feature type="domain" description="O-antigen ligase-related" evidence="6">
    <location>
        <begin position="5"/>
        <end position="78"/>
    </location>
</feature>
<dbReference type="InterPro" id="IPR051533">
    <property type="entry name" value="WaaL-like"/>
</dbReference>
<feature type="transmembrane region" description="Helical" evidence="5">
    <location>
        <begin position="61"/>
        <end position="82"/>
    </location>
</feature>
<keyword evidence="8" id="KW-1185">Reference proteome</keyword>
<evidence type="ECO:0000256" key="1">
    <source>
        <dbReference type="ARBA" id="ARBA00004141"/>
    </source>
</evidence>
<dbReference type="PANTHER" id="PTHR37422">
    <property type="entry name" value="TEICHURONIC ACID BIOSYNTHESIS PROTEIN TUAE"/>
    <property type="match status" value="1"/>
</dbReference>
<evidence type="ECO:0000256" key="5">
    <source>
        <dbReference type="SAM" id="Phobius"/>
    </source>
</evidence>
<comment type="subcellular location">
    <subcellularLocation>
        <location evidence="1">Membrane</location>
        <topology evidence="1">Multi-pass membrane protein</topology>
    </subcellularLocation>
</comment>
<organism evidence="7 8">
    <name type="scientific">Desulfosarcina alkanivorans</name>
    <dbReference type="NCBI Taxonomy" id="571177"/>
    <lineage>
        <taxon>Bacteria</taxon>
        <taxon>Pseudomonadati</taxon>
        <taxon>Thermodesulfobacteriota</taxon>
        <taxon>Desulfobacteria</taxon>
        <taxon>Desulfobacterales</taxon>
        <taxon>Desulfosarcinaceae</taxon>
        <taxon>Desulfosarcina</taxon>
    </lineage>
</organism>